<evidence type="ECO:0000256" key="2">
    <source>
        <dbReference type="ARBA" id="ARBA00009706"/>
    </source>
</evidence>
<comment type="subcellular location">
    <subcellularLocation>
        <location evidence="1">Membrane</location>
        <topology evidence="1">Multi-pass membrane protein</topology>
    </subcellularLocation>
</comment>
<accession>A0A183HMG1</accession>
<dbReference type="Proteomes" id="UP000267606">
    <property type="component" value="Unassembled WGS sequence"/>
</dbReference>
<evidence type="ECO:0000256" key="4">
    <source>
        <dbReference type="ARBA" id="ARBA00022989"/>
    </source>
</evidence>
<dbReference type="STRING" id="387005.A0A183HMG1"/>
<keyword evidence="3 7" id="KW-0812">Transmembrane</keyword>
<evidence type="ECO:0000313" key="8">
    <source>
        <dbReference type="EMBL" id="VDO56845.1"/>
    </source>
</evidence>
<reference evidence="8 9" key="2">
    <citation type="submission" date="2018-11" db="EMBL/GenBank/DDBJ databases">
        <authorList>
            <consortium name="Pathogen Informatics"/>
        </authorList>
    </citation>
    <scope>NUCLEOTIDE SEQUENCE [LARGE SCALE GENOMIC DNA]</scope>
</reference>
<dbReference type="PANTHER" id="PTHR13624:SF6">
    <property type="entry name" value="EMEI"/>
    <property type="match status" value="1"/>
</dbReference>
<evidence type="ECO:0000256" key="5">
    <source>
        <dbReference type="ARBA" id="ARBA00023136"/>
    </source>
</evidence>
<keyword evidence="5 7" id="KW-0472">Membrane</keyword>
<dbReference type="WBParaSite" id="OFLC_0000867201-mRNA-1">
    <property type="protein sequence ID" value="OFLC_0000867201-mRNA-1"/>
    <property type="gene ID" value="OFLC_0000867201"/>
</dbReference>
<keyword evidence="4 7" id="KW-1133">Transmembrane helix</keyword>
<dbReference type="PANTHER" id="PTHR13624">
    <property type="entry name" value="RE42071P"/>
    <property type="match status" value="1"/>
</dbReference>
<feature type="transmembrane region" description="Helical" evidence="7">
    <location>
        <begin position="45"/>
        <end position="61"/>
    </location>
</feature>
<dbReference type="InterPro" id="IPR019395">
    <property type="entry name" value="Transmembrane_161A/B"/>
</dbReference>
<reference evidence="10" key="1">
    <citation type="submission" date="2016-06" db="UniProtKB">
        <authorList>
            <consortium name="WormBaseParasite"/>
        </authorList>
    </citation>
    <scope>IDENTIFICATION</scope>
</reference>
<keyword evidence="6" id="KW-0325">Glycoprotein</keyword>
<feature type="transmembrane region" description="Helical" evidence="7">
    <location>
        <begin position="5"/>
        <end position="25"/>
    </location>
</feature>
<feature type="transmembrane region" description="Helical" evidence="7">
    <location>
        <begin position="149"/>
        <end position="172"/>
    </location>
</feature>
<keyword evidence="9" id="KW-1185">Reference proteome</keyword>
<comment type="similarity">
    <text evidence="2">Belongs to the TMEM161 family.</text>
</comment>
<evidence type="ECO:0000256" key="7">
    <source>
        <dbReference type="SAM" id="Phobius"/>
    </source>
</evidence>
<name>A0A183HMG1_9BILA</name>
<dbReference type="GO" id="GO:0016020">
    <property type="term" value="C:membrane"/>
    <property type="evidence" value="ECO:0007669"/>
    <property type="project" value="UniProtKB-SubCell"/>
</dbReference>
<dbReference type="Pfam" id="PF10268">
    <property type="entry name" value="Tmemb_161AB"/>
    <property type="match status" value="1"/>
</dbReference>
<evidence type="ECO:0000313" key="9">
    <source>
        <dbReference type="Proteomes" id="UP000267606"/>
    </source>
</evidence>
<gene>
    <name evidence="8" type="ORF">OFLC_LOCUS8674</name>
</gene>
<evidence type="ECO:0000256" key="3">
    <source>
        <dbReference type="ARBA" id="ARBA00022692"/>
    </source>
</evidence>
<dbReference type="AlphaFoldDB" id="A0A183HMG1"/>
<evidence type="ECO:0000256" key="1">
    <source>
        <dbReference type="ARBA" id="ARBA00004141"/>
    </source>
</evidence>
<dbReference type="EMBL" id="UZAJ01010011">
    <property type="protein sequence ID" value="VDO56845.1"/>
    <property type="molecule type" value="Genomic_DNA"/>
</dbReference>
<proteinExistence type="inferred from homology"/>
<evidence type="ECO:0000313" key="10">
    <source>
        <dbReference type="WBParaSite" id="OFLC_0000867201-mRNA-1"/>
    </source>
</evidence>
<organism evidence="10">
    <name type="scientific">Onchocerca flexuosa</name>
    <dbReference type="NCBI Taxonomy" id="387005"/>
    <lineage>
        <taxon>Eukaryota</taxon>
        <taxon>Metazoa</taxon>
        <taxon>Ecdysozoa</taxon>
        <taxon>Nematoda</taxon>
        <taxon>Chromadorea</taxon>
        <taxon>Rhabditida</taxon>
        <taxon>Spirurina</taxon>
        <taxon>Spiruromorpha</taxon>
        <taxon>Filarioidea</taxon>
        <taxon>Onchocercidae</taxon>
        <taxon>Onchocerca</taxon>
    </lineage>
</organism>
<sequence>MNFRILYHLTFLSQFLALFLFSHPAKNYLVYGPRRLLNESQMDTIRIYIVLLTALLRLFLYRPHLQSFLDQSLIALSKIHRESGWIKTSVLQMKIQRYFYFFNVAALHYFVPPLLPVLYALILKTTCGISWIGMSSLRALLNAKVHRGLWSILIVASLGTNAAFGLMGLIYAHHFEWS</sequence>
<protein>
    <submittedName>
        <fullName evidence="10">Integral membrane protein</fullName>
    </submittedName>
</protein>
<evidence type="ECO:0000256" key="6">
    <source>
        <dbReference type="ARBA" id="ARBA00023180"/>
    </source>
</evidence>